<dbReference type="InterPro" id="IPR008756">
    <property type="entry name" value="Peptidase_M56"/>
</dbReference>
<dbReference type="AlphaFoldDB" id="A0A1G9U041"/>
<proteinExistence type="predicted"/>
<sequence>MIQYIIEAIAFQMVFLVIYDLFLKRETFFQWNRLYLIGTYALSLVLPWVKIEALKTTVPEQYYVYPKFLWPTDGVADQVIIETAKHQTIDWSWQEGIFYGGMLLAGFYFMFKIYRIYRLRKNGSVRYFPNFTRVVVAKSELAFSFFRYIFLGDKVVRREHDNIIKHELVHIRQKHSWDLIFFELMRICCWFNPLVYIYQSRISELHEFIADAAVAKTDKRESYQLLLSEVFQTEHISFINHFFKSSLIKKRIVMLQKEQSKKILQLKYLLMIPLLAGMLLYTSCQKETENLTGSFMIVDDIENLTPAEETEIYATVKVLSDSEKHWDFMVRDENNSITYTKAENGSYITFPNNKRISATMVIQEKSLSGKISELMEEIVKKDSLTDAERDALAMMIYKTFPNGVEGISGKDGALFKGERRFYDEKLGSPAISDFKSKYNALVTIMATRSRLLQSTNEENPIIKSLDYEIAALRQQMESSLKTMNLN</sequence>
<dbReference type="PANTHER" id="PTHR34978:SF3">
    <property type="entry name" value="SLR0241 PROTEIN"/>
    <property type="match status" value="1"/>
</dbReference>
<accession>A0A1G9U041</accession>
<feature type="transmembrane region" description="Helical" evidence="1">
    <location>
        <begin position="6"/>
        <end position="22"/>
    </location>
</feature>
<keyword evidence="4" id="KW-1185">Reference proteome</keyword>
<keyword evidence="1" id="KW-0472">Membrane</keyword>
<dbReference type="EMBL" id="FNGV01000010">
    <property type="protein sequence ID" value="SDM53420.1"/>
    <property type="molecule type" value="Genomic_DNA"/>
</dbReference>
<keyword evidence="1" id="KW-0812">Transmembrane</keyword>
<dbReference type="PANTHER" id="PTHR34978">
    <property type="entry name" value="POSSIBLE SENSOR-TRANSDUCER PROTEIN BLAR"/>
    <property type="match status" value="1"/>
</dbReference>
<gene>
    <name evidence="3" type="ORF">SAMN04488514_11063</name>
</gene>
<feature type="domain" description="Peptidase M56" evidence="2">
    <location>
        <begin position="156"/>
        <end position="255"/>
    </location>
</feature>
<dbReference type="STRING" id="192904.SAMN04488514_11063"/>
<reference evidence="3 4" key="1">
    <citation type="submission" date="2016-10" db="EMBL/GenBank/DDBJ databases">
        <authorList>
            <person name="de Groot N.N."/>
        </authorList>
    </citation>
    <scope>NUCLEOTIDE SEQUENCE [LARGE SCALE GENOMIC DNA]</scope>
    <source>
        <strain evidence="3 4">DSM 19886</strain>
    </source>
</reference>
<dbReference type="CDD" id="cd07341">
    <property type="entry name" value="M56_BlaR1_MecR1_like"/>
    <property type="match status" value="1"/>
</dbReference>
<dbReference type="OrthoDB" id="1522859at2"/>
<protein>
    <submittedName>
        <fullName evidence="3">Signal transducer regulating beta-lactamase production, contains metallopeptidase domain</fullName>
    </submittedName>
</protein>
<dbReference type="Pfam" id="PF05569">
    <property type="entry name" value="Peptidase_M56"/>
    <property type="match status" value="1"/>
</dbReference>
<keyword evidence="1" id="KW-1133">Transmembrane helix</keyword>
<organism evidence="3 4">
    <name type="scientific">Kriegella aquimaris</name>
    <dbReference type="NCBI Taxonomy" id="192904"/>
    <lineage>
        <taxon>Bacteria</taxon>
        <taxon>Pseudomonadati</taxon>
        <taxon>Bacteroidota</taxon>
        <taxon>Flavobacteriia</taxon>
        <taxon>Flavobacteriales</taxon>
        <taxon>Flavobacteriaceae</taxon>
        <taxon>Kriegella</taxon>
    </lineage>
</organism>
<evidence type="ECO:0000313" key="3">
    <source>
        <dbReference type="EMBL" id="SDM53420.1"/>
    </source>
</evidence>
<dbReference type="RefSeq" id="WP_089892501.1">
    <property type="nucleotide sequence ID" value="NZ_FNGV01000010.1"/>
</dbReference>
<dbReference type="InterPro" id="IPR052173">
    <property type="entry name" value="Beta-lactam_resp_regulator"/>
</dbReference>
<evidence type="ECO:0000256" key="1">
    <source>
        <dbReference type="SAM" id="Phobius"/>
    </source>
</evidence>
<dbReference type="Proteomes" id="UP000199440">
    <property type="component" value="Unassembled WGS sequence"/>
</dbReference>
<name>A0A1G9U041_9FLAO</name>
<evidence type="ECO:0000313" key="4">
    <source>
        <dbReference type="Proteomes" id="UP000199440"/>
    </source>
</evidence>
<feature type="transmembrane region" description="Helical" evidence="1">
    <location>
        <begin position="97"/>
        <end position="117"/>
    </location>
</feature>
<evidence type="ECO:0000259" key="2">
    <source>
        <dbReference type="Pfam" id="PF05569"/>
    </source>
</evidence>